<dbReference type="GO" id="GO:0008270">
    <property type="term" value="F:zinc ion binding"/>
    <property type="evidence" value="ECO:0007669"/>
    <property type="project" value="UniProtKB-KW"/>
</dbReference>
<feature type="region of interest" description="Disordered" evidence="2">
    <location>
        <begin position="68"/>
        <end position="154"/>
    </location>
</feature>
<dbReference type="RefSeq" id="XP_012211919.1">
    <property type="nucleotide sequence ID" value="XM_012356529.1"/>
</dbReference>
<dbReference type="VEuPathDB" id="FungiDB:SPRG_17195"/>
<name>A0A067BKX8_SAPPC</name>
<feature type="compositionally biased region" description="Low complexity" evidence="2">
    <location>
        <begin position="111"/>
        <end position="120"/>
    </location>
</feature>
<dbReference type="Proteomes" id="UP000030745">
    <property type="component" value="Unassembled WGS sequence"/>
</dbReference>
<gene>
    <name evidence="4" type="ORF">SPRG_17195</name>
</gene>
<sequence length="154" mass="16477">KGESGGKKTAAKPRSRSRVTIDFDIKNGLDFDDDDDEAEYQPRTYKCSKCGKEGHNTATCKKHATKLVPATSSGKSHLRQDAAPTPSTMQIASIVNPTASTRSSDSEFESDSSSGESTSNEAEHDVDSLGFAKWQVSAPMSTEDIASADIERGT</sequence>
<dbReference type="EMBL" id="KK583683">
    <property type="protein sequence ID" value="KDO17375.1"/>
    <property type="molecule type" value="Genomic_DNA"/>
</dbReference>
<accession>A0A067BKX8</accession>
<keyword evidence="1" id="KW-0863">Zinc-finger</keyword>
<feature type="compositionally biased region" description="Basic and acidic residues" evidence="2">
    <location>
        <begin position="19"/>
        <end position="29"/>
    </location>
</feature>
<evidence type="ECO:0000313" key="4">
    <source>
        <dbReference type="EMBL" id="KDO17375.1"/>
    </source>
</evidence>
<keyword evidence="1" id="KW-0862">Zinc</keyword>
<dbReference type="AlphaFoldDB" id="A0A067BKX8"/>
<dbReference type="GeneID" id="24138752"/>
<dbReference type="KEGG" id="spar:SPRG_17195"/>
<organism evidence="4 5">
    <name type="scientific">Saprolegnia parasitica (strain CBS 223.65)</name>
    <dbReference type="NCBI Taxonomy" id="695850"/>
    <lineage>
        <taxon>Eukaryota</taxon>
        <taxon>Sar</taxon>
        <taxon>Stramenopiles</taxon>
        <taxon>Oomycota</taxon>
        <taxon>Saprolegniomycetes</taxon>
        <taxon>Saprolegniales</taxon>
        <taxon>Saprolegniaceae</taxon>
        <taxon>Saprolegnia</taxon>
    </lineage>
</organism>
<reference evidence="4 5" key="1">
    <citation type="journal article" date="2013" name="PLoS Genet.">
        <title>Distinctive expansion of potential virulence genes in the genome of the oomycete fish pathogen Saprolegnia parasitica.</title>
        <authorList>
            <person name="Jiang R.H."/>
            <person name="de Bruijn I."/>
            <person name="Haas B.J."/>
            <person name="Belmonte R."/>
            <person name="Lobach L."/>
            <person name="Christie J."/>
            <person name="van den Ackerveken G."/>
            <person name="Bottin A."/>
            <person name="Bulone V."/>
            <person name="Diaz-Moreno S.M."/>
            <person name="Dumas B."/>
            <person name="Fan L."/>
            <person name="Gaulin E."/>
            <person name="Govers F."/>
            <person name="Grenville-Briggs L.J."/>
            <person name="Horner N.R."/>
            <person name="Levin J.Z."/>
            <person name="Mammella M."/>
            <person name="Meijer H.J."/>
            <person name="Morris P."/>
            <person name="Nusbaum C."/>
            <person name="Oome S."/>
            <person name="Phillips A.J."/>
            <person name="van Rooyen D."/>
            <person name="Rzeszutek E."/>
            <person name="Saraiva M."/>
            <person name="Secombes C.J."/>
            <person name="Seidl M.F."/>
            <person name="Snel B."/>
            <person name="Stassen J.H."/>
            <person name="Sykes S."/>
            <person name="Tripathy S."/>
            <person name="van den Berg H."/>
            <person name="Vega-Arreguin J.C."/>
            <person name="Wawra S."/>
            <person name="Young S.K."/>
            <person name="Zeng Q."/>
            <person name="Dieguez-Uribeondo J."/>
            <person name="Russ C."/>
            <person name="Tyler B.M."/>
            <person name="van West P."/>
        </authorList>
    </citation>
    <scope>NUCLEOTIDE SEQUENCE [LARGE SCALE GENOMIC DNA]</scope>
    <source>
        <strain evidence="4 5">CBS 223.65</strain>
    </source>
</reference>
<keyword evidence="5" id="KW-1185">Reference proteome</keyword>
<feature type="compositionally biased region" description="Polar residues" evidence="2">
    <location>
        <begin position="85"/>
        <end position="99"/>
    </location>
</feature>
<proteinExistence type="predicted"/>
<evidence type="ECO:0000256" key="1">
    <source>
        <dbReference type="PROSITE-ProRule" id="PRU00047"/>
    </source>
</evidence>
<dbReference type="GO" id="GO:0003676">
    <property type="term" value="F:nucleic acid binding"/>
    <property type="evidence" value="ECO:0007669"/>
    <property type="project" value="InterPro"/>
</dbReference>
<keyword evidence="1" id="KW-0479">Metal-binding</keyword>
<dbReference type="InterPro" id="IPR001878">
    <property type="entry name" value="Znf_CCHC"/>
</dbReference>
<dbReference type="PROSITE" id="PS50158">
    <property type="entry name" value="ZF_CCHC"/>
    <property type="match status" value="1"/>
</dbReference>
<dbReference type="InterPro" id="IPR036875">
    <property type="entry name" value="Znf_CCHC_sf"/>
</dbReference>
<protein>
    <recommendedName>
        <fullName evidence="3">CCHC-type domain-containing protein</fullName>
    </recommendedName>
</protein>
<evidence type="ECO:0000313" key="5">
    <source>
        <dbReference type="Proteomes" id="UP000030745"/>
    </source>
</evidence>
<feature type="non-terminal residue" evidence="4">
    <location>
        <position position="1"/>
    </location>
</feature>
<evidence type="ECO:0000256" key="2">
    <source>
        <dbReference type="SAM" id="MobiDB-lite"/>
    </source>
</evidence>
<dbReference type="SUPFAM" id="SSF57756">
    <property type="entry name" value="Retrovirus zinc finger-like domains"/>
    <property type="match status" value="1"/>
</dbReference>
<feature type="region of interest" description="Disordered" evidence="2">
    <location>
        <begin position="1"/>
        <end position="38"/>
    </location>
</feature>
<evidence type="ECO:0000259" key="3">
    <source>
        <dbReference type="PROSITE" id="PS50158"/>
    </source>
</evidence>
<feature type="domain" description="CCHC-type" evidence="3">
    <location>
        <begin position="46"/>
        <end position="62"/>
    </location>
</feature>